<evidence type="ECO:0000259" key="8">
    <source>
        <dbReference type="Pfam" id="PF06808"/>
    </source>
</evidence>
<sequence length="419" mass="43941">MTLIMLIGFAILMVIGLPIGYALILSATIALVGVGDMPGTVILLKVFQPLQNSVLIAIPFFILSGALMMNGSLGKQLIGFATRLVGRFRGGLGQVNVAGSALFGGVSGSAVADASAIGGMLLPWMTREGYPPSLSAAITASSSIISVLIPPSIPLILYATVSNQSVADLFMAGIIPGILLVVGLSMVCWLMGYLRDLPLFSNSPDAPSIGRALLTAAPAISLPLLIVVLLRMGIATPTEVSVLAVGYALMLRTVIYRDLTMKSLVVNLLATLVTTGVVMIVISASNLVGYVLAFENIPNRVSEWALTVFSDPWQIILMMNLAMLVVGMFIDLSAAILLMAPLFVAMANAIGLNLTQLGVMMTINLAIGLFTPPVGTTLFISSAIAKVNVGAVAREMWPFYLVATAVLLLVAFFPPITTF</sequence>
<comment type="subunit">
    <text evidence="7">The complex comprises the extracytoplasmic solute receptor protein and the two transmembrane proteins.</text>
</comment>
<evidence type="ECO:0000256" key="3">
    <source>
        <dbReference type="ARBA" id="ARBA00022519"/>
    </source>
</evidence>
<dbReference type="InterPro" id="IPR010656">
    <property type="entry name" value="DctM"/>
</dbReference>
<evidence type="ECO:0000256" key="7">
    <source>
        <dbReference type="RuleBase" id="RU369079"/>
    </source>
</evidence>
<feature type="transmembrane region" description="Helical" evidence="7">
    <location>
        <begin position="397"/>
        <end position="416"/>
    </location>
</feature>
<evidence type="ECO:0000256" key="2">
    <source>
        <dbReference type="ARBA" id="ARBA00022475"/>
    </source>
</evidence>
<evidence type="ECO:0000256" key="5">
    <source>
        <dbReference type="ARBA" id="ARBA00022989"/>
    </source>
</evidence>
<name>A0ABT2EFN5_9GAMM</name>
<keyword evidence="10" id="KW-1185">Reference proteome</keyword>
<dbReference type="PIRSF" id="PIRSF006066">
    <property type="entry name" value="HI0050"/>
    <property type="match status" value="1"/>
</dbReference>
<keyword evidence="3 7" id="KW-0997">Cell inner membrane</keyword>
<dbReference type="RefSeq" id="WP_259036885.1">
    <property type="nucleotide sequence ID" value="NZ_JAJISC010000006.1"/>
</dbReference>
<dbReference type="NCBIfam" id="TIGR00786">
    <property type="entry name" value="dctM"/>
    <property type="match status" value="1"/>
</dbReference>
<feature type="transmembrane region" description="Helical" evidence="7">
    <location>
        <begin position="212"/>
        <end position="234"/>
    </location>
</feature>
<comment type="caution">
    <text evidence="7">Lacks conserved residue(s) required for the propagation of feature annotation.</text>
</comment>
<evidence type="ECO:0000256" key="1">
    <source>
        <dbReference type="ARBA" id="ARBA00004429"/>
    </source>
</evidence>
<comment type="subcellular location">
    <subcellularLocation>
        <location evidence="1 7">Cell inner membrane</location>
        <topology evidence="1 7">Multi-pass membrane protein</topology>
    </subcellularLocation>
</comment>
<evidence type="ECO:0000313" key="10">
    <source>
        <dbReference type="Proteomes" id="UP001165542"/>
    </source>
</evidence>
<feature type="transmembrane region" description="Helical" evidence="7">
    <location>
        <begin position="169"/>
        <end position="191"/>
    </location>
</feature>
<protein>
    <recommendedName>
        <fullName evidence="7">TRAP transporter large permease protein</fullName>
    </recommendedName>
</protein>
<feature type="transmembrane region" description="Helical" evidence="7">
    <location>
        <begin position="134"/>
        <end position="157"/>
    </location>
</feature>
<keyword evidence="6 7" id="KW-0472">Membrane</keyword>
<comment type="similarity">
    <text evidence="7">Belongs to the TRAP transporter large permease family.</text>
</comment>
<feature type="domain" description="TRAP C4-dicarboxylate transport system permease DctM subunit" evidence="8">
    <location>
        <begin position="6"/>
        <end position="415"/>
    </location>
</feature>
<comment type="function">
    <text evidence="7">Part of the tripartite ATP-independent periplasmic (TRAP) transport system.</text>
</comment>
<feature type="transmembrane region" description="Helical" evidence="7">
    <location>
        <begin position="240"/>
        <end position="256"/>
    </location>
</feature>
<keyword evidence="5 7" id="KW-1133">Transmembrane helix</keyword>
<proteinExistence type="inferred from homology"/>
<dbReference type="Proteomes" id="UP001165542">
    <property type="component" value="Unassembled WGS sequence"/>
</dbReference>
<feature type="transmembrane region" description="Helical" evidence="7">
    <location>
        <begin position="98"/>
        <end position="122"/>
    </location>
</feature>
<dbReference type="InterPro" id="IPR004681">
    <property type="entry name" value="TRAP_DctM"/>
</dbReference>
<evidence type="ECO:0000256" key="6">
    <source>
        <dbReference type="ARBA" id="ARBA00023136"/>
    </source>
</evidence>
<dbReference type="Pfam" id="PF06808">
    <property type="entry name" value="DctM"/>
    <property type="match status" value="1"/>
</dbReference>
<dbReference type="PANTHER" id="PTHR33362">
    <property type="entry name" value="SIALIC ACID TRAP TRANSPORTER PERMEASE PROTEIN SIAT-RELATED"/>
    <property type="match status" value="1"/>
</dbReference>
<keyword evidence="4 7" id="KW-0812">Transmembrane</keyword>
<feature type="transmembrane region" description="Helical" evidence="7">
    <location>
        <begin position="54"/>
        <end position="78"/>
    </location>
</feature>
<feature type="transmembrane region" description="Helical" evidence="7">
    <location>
        <begin position="268"/>
        <end position="293"/>
    </location>
</feature>
<feature type="transmembrane region" description="Helical" evidence="7">
    <location>
        <begin position="6"/>
        <end position="34"/>
    </location>
</feature>
<dbReference type="EMBL" id="JAJISC010000006">
    <property type="protein sequence ID" value="MCS2610390.1"/>
    <property type="molecule type" value="Genomic_DNA"/>
</dbReference>
<keyword evidence="7" id="KW-0813">Transport</keyword>
<feature type="transmembrane region" description="Helical" evidence="7">
    <location>
        <begin position="365"/>
        <end position="385"/>
    </location>
</feature>
<gene>
    <name evidence="9" type="ORF">LLY24_13800</name>
</gene>
<reference evidence="9" key="1">
    <citation type="submission" date="2021-11" db="EMBL/GenBank/DDBJ databases">
        <title>Halomonas sp., isolated from a coastal aquaculture zone in Dongshan Bay.</title>
        <authorList>
            <person name="Lin W."/>
        </authorList>
    </citation>
    <scope>NUCLEOTIDE SEQUENCE</scope>
    <source>
        <strain evidence="9">Yzlin-01</strain>
    </source>
</reference>
<evidence type="ECO:0000256" key="4">
    <source>
        <dbReference type="ARBA" id="ARBA00022692"/>
    </source>
</evidence>
<organism evidence="9 10">
    <name type="scientific">Halomonas dongshanensis</name>
    <dbReference type="NCBI Taxonomy" id="2890835"/>
    <lineage>
        <taxon>Bacteria</taxon>
        <taxon>Pseudomonadati</taxon>
        <taxon>Pseudomonadota</taxon>
        <taxon>Gammaproteobacteria</taxon>
        <taxon>Oceanospirillales</taxon>
        <taxon>Halomonadaceae</taxon>
        <taxon>Halomonas</taxon>
    </lineage>
</organism>
<accession>A0ABT2EFN5</accession>
<comment type="caution">
    <text evidence="9">The sequence shown here is derived from an EMBL/GenBank/DDBJ whole genome shotgun (WGS) entry which is preliminary data.</text>
</comment>
<keyword evidence="2" id="KW-1003">Cell membrane</keyword>
<evidence type="ECO:0000313" key="9">
    <source>
        <dbReference type="EMBL" id="MCS2610390.1"/>
    </source>
</evidence>